<dbReference type="GeneID" id="11542730"/>
<gene>
    <name evidence="3" type="primary">sdh3</name>
    <name evidence="3" type="ORF">MipiMp005</name>
    <name evidence="4" type="ORF">MipiMp007</name>
</gene>
<dbReference type="GeneID" id="11542663"/>
<feature type="region of interest" description="Disordered" evidence="1">
    <location>
        <begin position="103"/>
        <end position="136"/>
    </location>
</feature>
<keyword evidence="2" id="KW-1133">Transmembrane helix</keyword>
<proteinExistence type="predicted"/>
<evidence type="ECO:0000256" key="2">
    <source>
        <dbReference type="SAM" id="Phobius"/>
    </source>
</evidence>
<sequence>MNIIRSLLTRLPRMFHLFYSFLIIIPLLGVFYLLCLKLGFLDFFQSLLYKIGFSLGSRVLSFALLKLGLAGGLALAIGCLLRLLFSSEEIALFMFPPGADAGSEASVNQEPHHRPGPSTPIHNGSASTSSTVEQPAPPAKPYIALLQLEGERKRLIDEILAFVEDKLEDPGQPRGPINEQALRLLWNELEINESTSLGELQEWKDSLRQNSQHYKSIFGFYKPGGVFYEGNTPYGYRTY</sequence>
<dbReference type="RefSeq" id="YP_005090440.1">
    <property type="nucleotide sequence ID" value="NC_016742.1"/>
</dbReference>
<dbReference type="AlphaFoldDB" id="G9JLN7"/>
<feature type="transmembrane region" description="Helical" evidence="2">
    <location>
        <begin position="21"/>
        <end position="40"/>
    </location>
</feature>
<keyword evidence="2" id="KW-0472">Membrane</keyword>
<protein>
    <submittedName>
        <fullName evidence="3">Succinate dehydrogenase subunit 3</fullName>
    </submittedName>
</protein>
<accession>G9JLN7</accession>
<keyword evidence="3" id="KW-0496">Mitochondrion</keyword>
<evidence type="ECO:0000313" key="4">
    <source>
        <dbReference type="EMBL" id="AET62900.1"/>
    </source>
</evidence>
<feature type="compositionally biased region" description="Polar residues" evidence="1">
    <location>
        <begin position="120"/>
        <end position="133"/>
    </location>
</feature>
<keyword evidence="2" id="KW-0812">Transmembrane</keyword>
<feature type="transmembrane region" description="Helical" evidence="2">
    <location>
        <begin position="60"/>
        <end position="85"/>
    </location>
</feature>
<dbReference type="EMBL" id="JN872550">
    <property type="protein sequence ID" value="AET62898.1"/>
    <property type="molecule type" value="Genomic_DNA"/>
</dbReference>
<evidence type="ECO:0000256" key="1">
    <source>
        <dbReference type="SAM" id="MobiDB-lite"/>
    </source>
</evidence>
<geneLocation type="mitochondrion" evidence="3"/>
<dbReference type="EMBL" id="JN872550">
    <property type="protein sequence ID" value="AET62900.1"/>
    <property type="molecule type" value="Genomic_DNA"/>
</dbReference>
<evidence type="ECO:0000313" key="3">
    <source>
        <dbReference type="EMBL" id="AET62898.1"/>
    </source>
</evidence>
<dbReference type="RefSeq" id="YP_005090438.1">
    <property type="nucleotide sequence ID" value="NC_016742.1"/>
</dbReference>
<organism evidence="3">
    <name type="scientific">Pongamia pinnata</name>
    <name type="common">Pongam oil-tree</name>
    <name type="synonym">Millettia pinnata</name>
    <dbReference type="NCBI Taxonomy" id="56065"/>
    <lineage>
        <taxon>Eukaryota</taxon>
        <taxon>Viridiplantae</taxon>
        <taxon>Streptophyta</taxon>
        <taxon>Embryophyta</taxon>
        <taxon>Tracheophyta</taxon>
        <taxon>Spermatophyta</taxon>
        <taxon>Magnoliopsida</taxon>
        <taxon>eudicotyledons</taxon>
        <taxon>Gunneridae</taxon>
        <taxon>Pentapetalae</taxon>
        <taxon>rosids</taxon>
        <taxon>fabids</taxon>
        <taxon>Fabales</taxon>
        <taxon>Fabaceae</taxon>
        <taxon>Papilionoideae</taxon>
        <taxon>50 kb inversion clade</taxon>
        <taxon>NPAAA clade</taxon>
        <taxon>indigoferoid/millettioid clade</taxon>
        <taxon>Millettieae</taxon>
        <taxon>Pongamia</taxon>
    </lineage>
</organism>
<name>G9JLN7_PONPI</name>
<reference evidence="3" key="1">
    <citation type="journal article" date="2012" name="PLoS ONE">
        <title>Capturing the Biofuel Wellhead and Powerhouse: The Chloroplast and Mitochondrial Genomes of the Leguminous Feedstock Tree Pongamia pinnata.</title>
        <authorList>
            <person name="Kazakoff S.H."/>
            <person name="Imelfort M."/>
            <person name="Edwards D."/>
            <person name="Koehorst J."/>
            <person name="Biswas B."/>
            <person name="Batley J."/>
            <person name="Scott P.T."/>
            <person name="Gresshoff P.M."/>
        </authorList>
    </citation>
    <scope>NUCLEOTIDE SEQUENCE</scope>
</reference>